<dbReference type="AlphaFoldDB" id="A0A699U1N9"/>
<organism evidence="1">
    <name type="scientific">Tanacetum cinerariifolium</name>
    <name type="common">Dalmatian daisy</name>
    <name type="synonym">Chrysanthemum cinerariifolium</name>
    <dbReference type="NCBI Taxonomy" id="118510"/>
    <lineage>
        <taxon>Eukaryota</taxon>
        <taxon>Viridiplantae</taxon>
        <taxon>Streptophyta</taxon>
        <taxon>Embryophyta</taxon>
        <taxon>Tracheophyta</taxon>
        <taxon>Spermatophyta</taxon>
        <taxon>Magnoliopsida</taxon>
        <taxon>eudicotyledons</taxon>
        <taxon>Gunneridae</taxon>
        <taxon>Pentapetalae</taxon>
        <taxon>asterids</taxon>
        <taxon>campanulids</taxon>
        <taxon>Asterales</taxon>
        <taxon>Asteraceae</taxon>
        <taxon>Asteroideae</taxon>
        <taxon>Anthemideae</taxon>
        <taxon>Anthemidinae</taxon>
        <taxon>Tanacetum</taxon>
    </lineage>
</organism>
<sequence>MSLSNHPIIVPSDFDIEDAFSSTNSPNYLLVFLDYFPTILRNNSPNSSNDFTEYLLDTLVFSPLHDDPYMEVMQAYDATNELPISPLQAPIASPVVVPSVLSLFDS</sequence>
<proteinExistence type="predicted"/>
<evidence type="ECO:0008006" key="2">
    <source>
        <dbReference type="Google" id="ProtNLM"/>
    </source>
</evidence>
<accession>A0A699U1N9</accession>
<comment type="caution">
    <text evidence="1">The sequence shown here is derived from an EMBL/GenBank/DDBJ whole genome shotgun (WGS) entry which is preliminary data.</text>
</comment>
<protein>
    <recommendedName>
        <fullName evidence="2">Reverse transcriptase domain-containing protein</fullName>
    </recommendedName>
</protein>
<evidence type="ECO:0000313" key="1">
    <source>
        <dbReference type="EMBL" id="GFD15199.1"/>
    </source>
</evidence>
<name>A0A699U1N9_TANCI</name>
<reference evidence="1" key="1">
    <citation type="journal article" date="2019" name="Sci. Rep.">
        <title>Draft genome of Tanacetum cinerariifolium, the natural source of mosquito coil.</title>
        <authorList>
            <person name="Yamashiro T."/>
            <person name="Shiraishi A."/>
            <person name="Satake H."/>
            <person name="Nakayama K."/>
        </authorList>
    </citation>
    <scope>NUCLEOTIDE SEQUENCE</scope>
</reference>
<gene>
    <name evidence="1" type="ORF">Tci_887168</name>
</gene>
<dbReference type="EMBL" id="BKCJ011284753">
    <property type="protein sequence ID" value="GFD15199.1"/>
    <property type="molecule type" value="Genomic_DNA"/>
</dbReference>